<comment type="caution">
    <text evidence="1">The sequence shown here is derived from an EMBL/GenBank/DDBJ whole genome shotgun (WGS) entry which is preliminary data.</text>
</comment>
<name>A0A815LK65_9BILA</name>
<evidence type="ECO:0000313" key="2">
    <source>
        <dbReference type="Proteomes" id="UP000663889"/>
    </source>
</evidence>
<organism evidence="1 2">
    <name type="scientific">Rotaria sordida</name>
    <dbReference type="NCBI Taxonomy" id="392033"/>
    <lineage>
        <taxon>Eukaryota</taxon>
        <taxon>Metazoa</taxon>
        <taxon>Spiralia</taxon>
        <taxon>Gnathifera</taxon>
        <taxon>Rotifera</taxon>
        <taxon>Eurotatoria</taxon>
        <taxon>Bdelloidea</taxon>
        <taxon>Philodinida</taxon>
        <taxon>Philodinidae</taxon>
        <taxon>Rotaria</taxon>
    </lineage>
</organism>
<sequence>MVYRNYIINANQSKHLITFSSCHLNIFKFIFNYIYKTNDDNNDILEKFKQFQTDFWIEKHWYIEYELSYYSSSIYTVPYILNSFQLEINTQRY</sequence>
<dbReference type="Proteomes" id="UP000663889">
    <property type="component" value="Unassembled WGS sequence"/>
</dbReference>
<gene>
    <name evidence="1" type="ORF">SEV965_LOCUS31797</name>
</gene>
<reference evidence="1" key="1">
    <citation type="submission" date="2021-02" db="EMBL/GenBank/DDBJ databases">
        <authorList>
            <person name="Nowell W R."/>
        </authorList>
    </citation>
    <scope>NUCLEOTIDE SEQUENCE</scope>
</reference>
<dbReference type="AlphaFoldDB" id="A0A815LK65"/>
<proteinExistence type="predicted"/>
<dbReference type="EMBL" id="CAJNOU010003782">
    <property type="protein sequence ID" value="CAF1409515.1"/>
    <property type="molecule type" value="Genomic_DNA"/>
</dbReference>
<protein>
    <submittedName>
        <fullName evidence="1">Uncharacterized protein</fullName>
    </submittedName>
</protein>
<accession>A0A815LK65</accession>
<evidence type="ECO:0000313" key="1">
    <source>
        <dbReference type="EMBL" id="CAF1409515.1"/>
    </source>
</evidence>